<sequence>MKKLVSISLFISALVMSFVFSNSVLAKEPSPVSYEVHEGFVTLNINESGDLYKVLKNDEILYEGSSNQFKDKLTEDVQKYKIGVYEGDKIKNIFRVRVANPEKTTLQSSKMNIAQSHKGFETSSLEQKVYNTAIETVTDSSSVILKWEKTPDKDGVYDIYRDEEKIAQTNELTFIDNNVTPGKEYIYTIKTSIDMPGREQKEIEKKLKEKDITLTKEDEEELFSINGSISTQVKVPANTEDELNKTEKIVDEKVQSEKKYSVNAIPKDNMYSFVYRTFIPYKSVKDPHPLGTGYLKGDNRGFSFTSSKFRTESEIHVQFSGPTSLVHRKSIGKSYRCKDADCKTILESGTASSKGLKHEVISKSSSKMGWYISHGIAFPFGITYPNIDYSYQAELTKYKLAINGNHDGAPNHEFYLLSPSDSKILYHYKVKSKNDFWKLLDVGLTNPWSVRY</sequence>
<dbReference type="AlphaFoldDB" id="A0A5M8RP06"/>
<evidence type="ECO:0000256" key="1">
    <source>
        <dbReference type="SAM" id="SignalP"/>
    </source>
</evidence>
<dbReference type="Gene3D" id="2.60.40.10">
    <property type="entry name" value="Immunoglobulins"/>
    <property type="match status" value="1"/>
</dbReference>
<dbReference type="Pfam" id="PF11579">
    <property type="entry name" value="DUF3238"/>
    <property type="match status" value="1"/>
</dbReference>
<organism evidence="2 3">
    <name type="scientific">Bacillus swezeyi</name>
    <dbReference type="NCBI Taxonomy" id="1925020"/>
    <lineage>
        <taxon>Bacteria</taxon>
        <taxon>Bacillati</taxon>
        <taxon>Bacillota</taxon>
        <taxon>Bacilli</taxon>
        <taxon>Bacillales</taxon>
        <taxon>Bacillaceae</taxon>
        <taxon>Bacillus</taxon>
    </lineage>
</organism>
<protein>
    <submittedName>
        <fullName evidence="2">DUF3238 domain-containing protein</fullName>
    </submittedName>
</protein>
<comment type="caution">
    <text evidence="2">The sequence shown here is derived from an EMBL/GenBank/DDBJ whole genome shotgun (WGS) entry which is preliminary data.</text>
</comment>
<keyword evidence="1" id="KW-0732">Signal</keyword>
<evidence type="ECO:0000313" key="2">
    <source>
        <dbReference type="EMBL" id="KAA6450327.1"/>
    </source>
</evidence>
<feature type="signal peptide" evidence="1">
    <location>
        <begin position="1"/>
        <end position="26"/>
    </location>
</feature>
<reference evidence="2 3" key="1">
    <citation type="submission" date="2018-08" db="EMBL/GenBank/DDBJ databases">
        <title>Bacillus phenotypic plasticity.</title>
        <authorList>
            <person name="Hurtado E."/>
        </authorList>
    </citation>
    <scope>NUCLEOTIDE SEQUENCE [LARGE SCALE GENOMIC DNA]</scope>
    <source>
        <strain evidence="2 3">427</strain>
    </source>
</reference>
<dbReference type="RefSeq" id="WP_148956326.1">
    <property type="nucleotide sequence ID" value="NZ_QSND01000002.1"/>
</dbReference>
<proteinExistence type="predicted"/>
<gene>
    <name evidence="2" type="ORF">DX927_05465</name>
</gene>
<dbReference type="InterPro" id="IPR021631">
    <property type="entry name" value="DUF3238"/>
</dbReference>
<evidence type="ECO:0000313" key="3">
    <source>
        <dbReference type="Proteomes" id="UP000324326"/>
    </source>
</evidence>
<accession>A0A5M8RP06</accession>
<dbReference type="Proteomes" id="UP000324326">
    <property type="component" value="Unassembled WGS sequence"/>
</dbReference>
<name>A0A5M8RP06_9BACI</name>
<dbReference type="EMBL" id="QSND01000002">
    <property type="protein sequence ID" value="KAA6450327.1"/>
    <property type="molecule type" value="Genomic_DNA"/>
</dbReference>
<feature type="chain" id="PRO_5024384225" evidence="1">
    <location>
        <begin position="27"/>
        <end position="452"/>
    </location>
</feature>
<dbReference type="InterPro" id="IPR013783">
    <property type="entry name" value="Ig-like_fold"/>
</dbReference>